<comment type="caution">
    <text evidence="11">The sequence shown here is derived from an EMBL/GenBank/DDBJ whole genome shotgun (WGS) entry which is preliminary data.</text>
</comment>
<dbReference type="PANTHER" id="PTHR18934">
    <property type="entry name" value="ATP-DEPENDENT RNA HELICASE"/>
    <property type="match status" value="1"/>
</dbReference>
<dbReference type="SMART" id="SM00847">
    <property type="entry name" value="HA2"/>
    <property type="match status" value="1"/>
</dbReference>
<feature type="compositionally biased region" description="Polar residues" evidence="8">
    <location>
        <begin position="706"/>
        <end position="720"/>
    </location>
</feature>
<dbReference type="InterPro" id="IPR014001">
    <property type="entry name" value="Helicase_ATP-bd"/>
</dbReference>
<feature type="region of interest" description="Disordered" evidence="8">
    <location>
        <begin position="1623"/>
        <end position="1670"/>
    </location>
</feature>
<feature type="compositionally biased region" description="Basic and acidic residues" evidence="8">
    <location>
        <begin position="1652"/>
        <end position="1670"/>
    </location>
</feature>
<dbReference type="GO" id="GO:0003724">
    <property type="term" value="F:RNA helicase activity"/>
    <property type="evidence" value="ECO:0007669"/>
    <property type="project" value="UniProtKB-EC"/>
</dbReference>
<dbReference type="GO" id="GO:0016787">
    <property type="term" value="F:hydrolase activity"/>
    <property type="evidence" value="ECO:0007669"/>
    <property type="project" value="UniProtKB-KW"/>
</dbReference>
<feature type="region of interest" description="Disordered" evidence="8">
    <location>
        <begin position="445"/>
        <end position="540"/>
    </location>
</feature>
<reference evidence="11" key="1">
    <citation type="submission" date="2017-12" db="EMBL/GenBank/DDBJ databases">
        <title>Gene loss provides genomic basis for host adaptation in cereal stripe rust fungi.</title>
        <authorList>
            <person name="Xia C."/>
        </authorList>
    </citation>
    <scope>NUCLEOTIDE SEQUENCE [LARGE SCALE GENOMIC DNA]</scope>
    <source>
        <strain evidence="11">93-210</strain>
    </source>
</reference>
<evidence type="ECO:0000313" key="12">
    <source>
        <dbReference type="Proteomes" id="UP000239156"/>
    </source>
</evidence>
<dbReference type="Pfam" id="PF21010">
    <property type="entry name" value="HA2_C"/>
    <property type="match status" value="1"/>
</dbReference>
<dbReference type="InterPro" id="IPR027417">
    <property type="entry name" value="P-loop_NTPase"/>
</dbReference>
<feature type="compositionally biased region" description="Polar residues" evidence="8">
    <location>
        <begin position="674"/>
        <end position="687"/>
    </location>
</feature>
<dbReference type="InterPro" id="IPR056328">
    <property type="entry name" value="DSRM_DHX29"/>
</dbReference>
<feature type="region of interest" description="Disordered" evidence="8">
    <location>
        <begin position="1569"/>
        <end position="1594"/>
    </location>
</feature>
<evidence type="ECO:0000313" key="11">
    <source>
        <dbReference type="EMBL" id="POW05753.1"/>
    </source>
</evidence>
<dbReference type="SMART" id="SM00487">
    <property type="entry name" value="DEXDc"/>
    <property type="match status" value="1"/>
</dbReference>
<evidence type="ECO:0000256" key="8">
    <source>
        <dbReference type="SAM" id="MobiDB-lite"/>
    </source>
</evidence>
<dbReference type="FunFam" id="3.40.50.300:FF:000500">
    <property type="entry name" value="ATP-dependent RNA helicase DHX29"/>
    <property type="match status" value="1"/>
</dbReference>
<dbReference type="Pfam" id="PF00271">
    <property type="entry name" value="Helicase_C"/>
    <property type="match status" value="1"/>
</dbReference>
<keyword evidence="3" id="KW-0378">Hydrolase</keyword>
<dbReference type="CDD" id="cd18791">
    <property type="entry name" value="SF2_C_RHA"/>
    <property type="match status" value="1"/>
</dbReference>
<feature type="compositionally biased region" description="Polar residues" evidence="8">
    <location>
        <begin position="1541"/>
        <end position="1557"/>
    </location>
</feature>
<gene>
    <name evidence="11" type="ORF">PSTT_09505</name>
</gene>
<evidence type="ECO:0000256" key="5">
    <source>
        <dbReference type="ARBA" id="ARBA00022840"/>
    </source>
</evidence>
<dbReference type="PROSITE" id="PS51192">
    <property type="entry name" value="HELICASE_ATP_BIND_1"/>
    <property type="match status" value="1"/>
</dbReference>
<dbReference type="InterPro" id="IPR001650">
    <property type="entry name" value="Helicase_C-like"/>
</dbReference>
<dbReference type="InterPro" id="IPR007502">
    <property type="entry name" value="Helicase-assoc_dom"/>
</dbReference>
<dbReference type="EC" id="3.6.4.13" evidence="1"/>
<evidence type="ECO:0000256" key="6">
    <source>
        <dbReference type="ARBA" id="ARBA00047984"/>
    </source>
</evidence>
<dbReference type="GO" id="GO:0005524">
    <property type="term" value="F:ATP binding"/>
    <property type="evidence" value="ECO:0007669"/>
    <property type="project" value="UniProtKB-KW"/>
</dbReference>
<dbReference type="Pfam" id="PF07717">
    <property type="entry name" value="OB_NTP_bind"/>
    <property type="match status" value="1"/>
</dbReference>
<feature type="compositionally biased region" description="Polar residues" evidence="8">
    <location>
        <begin position="1623"/>
        <end position="1646"/>
    </location>
</feature>
<dbReference type="Proteomes" id="UP000239156">
    <property type="component" value="Unassembled WGS sequence"/>
</dbReference>
<accession>A0A2S4V882</accession>
<dbReference type="InterPro" id="IPR011545">
    <property type="entry name" value="DEAD/DEAH_box_helicase_dom"/>
</dbReference>
<dbReference type="Gene3D" id="3.40.50.300">
    <property type="entry name" value="P-loop containing nucleotide triphosphate hydrolases"/>
    <property type="match status" value="2"/>
</dbReference>
<dbReference type="InterPro" id="IPR011709">
    <property type="entry name" value="DEAD-box_helicase_OB_fold"/>
</dbReference>
<dbReference type="Pfam" id="PF24385">
    <property type="entry name" value="DSRM_DHX29"/>
    <property type="match status" value="1"/>
</dbReference>
<dbReference type="VEuPathDB" id="FungiDB:PSTT_09505"/>
<feature type="region of interest" description="Disordered" evidence="8">
    <location>
        <begin position="1541"/>
        <end position="1560"/>
    </location>
</feature>
<keyword evidence="7" id="KW-0175">Coiled coil</keyword>
<keyword evidence="2" id="KW-0547">Nucleotide-binding</keyword>
<evidence type="ECO:0000256" key="4">
    <source>
        <dbReference type="ARBA" id="ARBA00022806"/>
    </source>
</evidence>
<evidence type="ECO:0000256" key="3">
    <source>
        <dbReference type="ARBA" id="ARBA00022801"/>
    </source>
</evidence>
<feature type="compositionally biased region" description="Polar residues" evidence="8">
    <location>
        <begin position="231"/>
        <end position="254"/>
    </location>
</feature>
<evidence type="ECO:0000256" key="2">
    <source>
        <dbReference type="ARBA" id="ARBA00022741"/>
    </source>
</evidence>
<keyword evidence="4" id="KW-0347">Helicase</keyword>
<feature type="domain" description="Helicase ATP-binding" evidence="9">
    <location>
        <begin position="756"/>
        <end position="927"/>
    </location>
</feature>
<evidence type="ECO:0000259" key="10">
    <source>
        <dbReference type="PROSITE" id="PS51194"/>
    </source>
</evidence>
<keyword evidence="5" id="KW-0067">ATP-binding</keyword>
<evidence type="ECO:0000256" key="1">
    <source>
        <dbReference type="ARBA" id="ARBA00012552"/>
    </source>
</evidence>
<feature type="compositionally biased region" description="Basic and acidic residues" evidence="8">
    <location>
        <begin position="1"/>
        <end position="10"/>
    </location>
</feature>
<dbReference type="Pfam" id="PF00270">
    <property type="entry name" value="DEAD"/>
    <property type="match status" value="1"/>
</dbReference>
<keyword evidence="12" id="KW-1185">Reference proteome</keyword>
<sequence>MHAQELDRTMPPKQPKKKAVKKPSNRGFATTSIPKKVVEPDPTEASTTDELLPDGAQLAANQSVSALLSAPKSSDPSQASFAKALVQDEWEQDPDERETHSLAEKLRPISEKEITKQLKIIENDKRFAKGWSGFRWSDSRLLCSPDICVTDSYAPQLVLNCSTEELILAGKIFWVSLHNHHLSVRSIDITSEQFSHVSLGYDGLSNEDPSLDTADKDSQVHSPNAKLTPALTLTQDNVTTSDDTNDKSNLSCDLSNGLIELQSDEPPHSQPSGHIGSTSTSPTIKSIILERQQQLEDEDLGPVEDPPDAIEDYVALKLSIMDQSKKISKVGTAHLKGKALKDAAKLKKEVKLLEDKVKLVQASYAFSQKKADQALKAKLKAIKNGPTAENPACDESLEDPLLESDPTMAHRRSLPSSPVLPITAIQPIDDDAEESDDFEIVVYNPRMDMPGTSSDGTVGPASSPPSPSSKLAEGRSLSETLEAEPEQNEDESGLFGSTFDEPAPSPHDPAGISSDPKKTPTCTTSIVRDMPLPKQFSGKTPQSLLDETLRRIDKFAQPQYLVTSRGSRSIRASVEIKWSNRKLIPTQAGKFSNTSSKINPQTVQTFTMEDEACRDETQAYNYVATLALFYLNSQNVTSTHRYLPVTFRELWDELEEKRKRKTIRNISISSKHRLSNNPCLPSDQASALQRPKESSTAGFLDEKNPLTISHNHQTGRTSGNPGMMEEFAMRQRWPSYQLMLGYRATLPISVYRSEIVTTVEENQVILLCGETGCGKSTQLPAFILEHELANGRPVKIFCTQPRRISAISLAERVSQELGEPSGAVGQVGSLVGYNIRLESKTSATTRLVYATTGVVLRMLENGTDLQGITHLILDEIHERSIDSDFLLVALKTILERRPNLRVILMSATVDAEKISHYMNGCPVLKIPGRTFPVTNFFLEDVIDPYVARRGKRKPVMLKTASSTQDEIPTLDDDEEPTTENAIAHTYAASTRSTLEFLDEHLINMDLIVLLLLQICWQNPTLSLDSIRKLTEILESHAFFGTSAFQIFPLHSSISNENQSLVFRTPPAGVRKIVISTNIAETGITIPDVTCVIDSGKHKEMRYDEKRQISKLVETFIARSNVTQRKGRAGRVQEGISFHLFTKHRMETHLADNPLPEMLRLSLQDLALRIKIMKIGTSIEEVLLQALDPPSTANVQRAIASLVEVKALTPTEEITPLGRHLVKLPMDVHMGKLLILGCLFRCLSPALTAALNSKSPFLTPFGREQEADVIKKSFKVENSDFLTICKVYNSWRLACQNDHVHQFCRKNMLSFSNLLQIEDLRSQFFGFLVDAGFVSTETKSKAHGSNSLSHKSRFCKVPLELDVNADQHKIVMGCIGAAMFPKLLVRDGAMQIGNVNSNAQGGWRTLTNSAPASIHPSSVNFSSGRRPDFGDARFVTYFNIMQSKKLYIWESGVVNEKAIFLLCGEADFKMPAESVIIDRKIKASMNPKTLLTLKILRQRFQQLFNLKMKNPSLEFDQQQQRWFDLITAAIQDDKESIKINQNEGSHRTNATANATSVKPKNRMSVVLAPAGRIPSSPSHNISPVVEDSNRHSNVPKADSHIIADARETFRTTFYETTGRLSELSFSSSAPDSATLMNSERSTSTPVTPGSVCDPDHVHYGHQHTDNFDRVT</sequence>
<proteinExistence type="predicted"/>
<dbReference type="Gene3D" id="1.20.120.1080">
    <property type="match status" value="1"/>
</dbReference>
<organism evidence="11 12">
    <name type="scientific">Puccinia striiformis</name>
    <dbReference type="NCBI Taxonomy" id="27350"/>
    <lineage>
        <taxon>Eukaryota</taxon>
        <taxon>Fungi</taxon>
        <taxon>Dikarya</taxon>
        <taxon>Basidiomycota</taxon>
        <taxon>Pucciniomycotina</taxon>
        <taxon>Pucciniomycetes</taxon>
        <taxon>Pucciniales</taxon>
        <taxon>Pucciniaceae</taxon>
        <taxon>Puccinia</taxon>
    </lineage>
</organism>
<dbReference type="SUPFAM" id="SSF52540">
    <property type="entry name" value="P-loop containing nucleoside triphosphate hydrolases"/>
    <property type="match status" value="1"/>
</dbReference>
<name>A0A2S4V882_9BASI</name>
<feature type="region of interest" description="Disordered" evidence="8">
    <location>
        <begin position="208"/>
        <end position="281"/>
    </location>
</feature>
<feature type="region of interest" description="Disordered" evidence="8">
    <location>
        <begin position="1"/>
        <end position="52"/>
    </location>
</feature>
<feature type="domain" description="Helicase C-terminal" evidence="10">
    <location>
        <begin position="996"/>
        <end position="1173"/>
    </location>
</feature>
<feature type="coiled-coil region" evidence="7">
    <location>
        <begin position="336"/>
        <end position="363"/>
    </location>
</feature>
<feature type="region of interest" description="Disordered" evidence="8">
    <location>
        <begin position="674"/>
        <end position="722"/>
    </location>
</feature>
<evidence type="ECO:0000259" key="9">
    <source>
        <dbReference type="PROSITE" id="PS51192"/>
    </source>
</evidence>
<feature type="compositionally biased region" description="Basic residues" evidence="8">
    <location>
        <begin position="14"/>
        <end position="24"/>
    </location>
</feature>
<dbReference type="PROSITE" id="PS51194">
    <property type="entry name" value="HELICASE_CTER"/>
    <property type="match status" value="1"/>
</dbReference>
<dbReference type="CDD" id="cd17917">
    <property type="entry name" value="DEXHc_RHA-like"/>
    <property type="match status" value="1"/>
</dbReference>
<dbReference type="FunFam" id="1.20.120.1080:FF:000002">
    <property type="entry name" value="Putative ATP-dependent RNA helicase DHX36"/>
    <property type="match status" value="1"/>
</dbReference>
<comment type="catalytic activity">
    <reaction evidence="6">
        <text>ATP + H2O = ADP + phosphate + H(+)</text>
        <dbReference type="Rhea" id="RHEA:13065"/>
        <dbReference type="ChEBI" id="CHEBI:15377"/>
        <dbReference type="ChEBI" id="CHEBI:15378"/>
        <dbReference type="ChEBI" id="CHEBI:30616"/>
        <dbReference type="ChEBI" id="CHEBI:43474"/>
        <dbReference type="ChEBI" id="CHEBI:456216"/>
        <dbReference type="EC" id="3.6.4.13"/>
    </reaction>
</comment>
<dbReference type="SMART" id="SM00490">
    <property type="entry name" value="HELICc"/>
    <property type="match status" value="1"/>
</dbReference>
<dbReference type="EMBL" id="PKSL01000094">
    <property type="protein sequence ID" value="POW05753.1"/>
    <property type="molecule type" value="Genomic_DNA"/>
</dbReference>
<dbReference type="PANTHER" id="PTHR18934:SF145">
    <property type="entry name" value="ATP-DEPENDENT RNA HELICASE DHX57-RELATED"/>
    <property type="match status" value="1"/>
</dbReference>
<protein>
    <recommendedName>
        <fullName evidence="1">RNA helicase</fullName>
        <ecNumber evidence="1">3.6.4.13</ecNumber>
    </recommendedName>
</protein>
<feature type="compositionally biased region" description="Acidic residues" evidence="8">
    <location>
        <begin position="481"/>
        <end position="492"/>
    </location>
</feature>
<dbReference type="GO" id="GO:0003723">
    <property type="term" value="F:RNA binding"/>
    <property type="evidence" value="ECO:0007669"/>
    <property type="project" value="TreeGrafter"/>
</dbReference>
<evidence type="ECO:0000256" key="7">
    <source>
        <dbReference type="SAM" id="Coils"/>
    </source>
</evidence>
<dbReference type="VEuPathDB" id="FungiDB:PSHT_09883"/>